<feature type="transmembrane region" description="Helical" evidence="10">
    <location>
        <begin position="242"/>
        <end position="265"/>
    </location>
</feature>
<keyword evidence="6 10" id="KW-0472">Membrane</keyword>
<dbReference type="Gramene" id="fgenesh2_kg.4__2310__AT2G41705.1">
    <property type="protein sequence ID" value="fgenesh2_kg.4__2310__AT2G41705.1"/>
    <property type="gene ID" value="fgenesh2_kg.4__2310__AT2G41705.1"/>
</dbReference>
<evidence type="ECO:0000256" key="7">
    <source>
        <dbReference type="ARBA" id="ARBA00035120"/>
    </source>
</evidence>
<keyword evidence="5 10" id="KW-1133">Transmembrane helix</keyword>
<comment type="similarity">
    <text evidence="7">Belongs to the fluoride channel Fluc/FEX (TC 1.A.43) family.</text>
</comment>
<dbReference type="OrthoDB" id="409792at2759"/>
<dbReference type="eggNOG" id="ENOG502QT5F">
    <property type="taxonomic scope" value="Eukaryota"/>
</dbReference>
<feature type="compositionally biased region" description="Low complexity" evidence="9">
    <location>
        <begin position="19"/>
        <end position="33"/>
    </location>
</feature>
<evidence type="ECO:0000256" key="1">
    <source>
        <dbReference type="ARBA" id="ARBA00002598"/>
    </source>
</evidence>
<dbReference type="HOGENOM" id="CLU_030507_3_0_1"/>
<evidence type="ECO:0000256" key="3">
    <source>
        <dbReference type="ARBA" id="ARBA00022475"/>
    </source>
</evidence>
<dbReference type="AlphaFoldDB" id="D7LHA6"/>
<evidence type="ECO:0000313" key="11">
    <source>
        <dbReference type="EMBL" id="EFH56208.1"/>
    </source>
</evidence>
<evidence type="ECO:0000256" key="4">
    <source>
        <dbReference type="ARBA" id="ARBA00022692"/>
    </source>
</evidence>
<dbReference type="GO" id="GO:0005886">
    <property type="term" value="C:plasma membrane"/>
    <property type="evidence" value="ECO:0007669"/>
    <property type="project" value="UniProtKB-SubCell"/>
</dbReference>
<feature type="transmembrane region" description="Helical" evidence="10">
    <location>
        <begin position="297"/>
        <end position="319"/>
    </location>
</feature>
<feature type="region of interest" description="Disordered" evidence="9">
    <location>
        <begin position="1"/>
        <end position="86"/>
    </location>
</feature>
<feature type="transmembrane region" description="Helical" evidence="10">
    <location>
        <begin position="368"/>
        <end position="387"/>
    </location>
</feature>
<feature type="transmembrane region" description="Helical" evidence="10">
    <location>
        <begin position="178"/>
        <end position="199"/>
    </location>
</feature>
<dbReference type="PANTHER" id="PTHR28259">
    <property type="entry name" value="FLUORIDE EXPORT PROTEIN 1-RELATED"/>
    <property type="match status" value="1"/>
</dbReference>
<evidence type="ECO:0000313" key="12">
    <source>
        <dbReference type="Proteomes" id="UP000008694"/>
    </source>
</evidence>
<protein>
    <submittedName>
        <fullName evidence="11">Camphor resistance CrcB family protein</fullName>
    </submittedName>
</protein>
<comment type="subcellular location">
    <subcellularLocation>
        <location evidence="2">Cell membrane</location>
        <topology evidence="2">Multi-pass membrane protein</topology>
    </subcellularLocation>
</comment>
<dbReference type="Pfam" id="PF02537">
    <property type="entry name" value="CRCB"/>
    <property type="match status" value="2"/>
</dbReference>
<gene>
    <name evidence="11" type="ORF">ARALYDRAFT_483250</name>
</gene>
<dbReference type="Proteomes" id="UP000008694">
    <property type="component" value="Unassembled WGS sequence"/>
</dbReference>
<name>D7LHA6_ARALL</name>
<keyword evidence="3" id="KW-1003">Cell membrane</keyword>
<sequence length="462" mass="50673">MDSGQSRVEQPYLTKSFSRESSVASSLSLSRSLPHLMDNDVDSESVSEAGDIGDRSLRRRHSAGRSTRLSADDLMEQGTHDTSRQEQDVLHDLRAFNTASVNKPLPEDITASPLPTKSLLSPEINNPEKEEERVLPKSLEYISCLIHLAVFGIFGAITRYLLQKLFGPTGARVTSDGSILYLDLPSNMVGSFLMGWFGVVFKADIARVSEFVAIGLSTGYLGSLTTFSGWNQKMLDLSADGQWVYAVLGFLLGLFLTSYSIILGVETAKGFKWLLHRRASSEEKHSCLKVNTFQSHIVSMTLMLLLLVALLTASSILLVKEFDKGTSEAQLWLGCLVAAPGVWLRWFLARLNGRGLGKDRQNLRWVPFGTLIANVAAACVMAALATVKKSVNTRTCNTVASSIQFGLLGCLSTVSTFMAEFNAMRESDYPWRAYAYASFTIAVSFAIGTVIYSVPVWVVGFN</sequence>
<reference evidence="12" key="1">
    <citation type="journal article" date="2011" name="Nat. Genet.">
        <title>The Arabidopsis lyrata genome sequence and the basis of rapid genome size change.</title>
        <authorList>
            <person name="Hu T.T."/>
            <person name="Pattyn P."/>
            <person name="Bakker E.G."/>
            <person name="Cao J."/>
            <person name="Cheng J.-F."/>
            <person name="Clark R.M."/>
            <person name="Fahlgren N."/>
            <person name="Fawcett J.A."/>
            <person name="Grimwood J."/>
            <person name="Gundlach H."/>
            <person name="Haberer G."/>
            <person name="Hollister J.D."/>
            <person name="Ossowski S."/>
            <person name="Ottilar R.P."/>
            <person name="Salamov A.A."/>
            <person name="Schneeberger K."/>
            <person name="Spannagl M."/>
            <person name="Wang X."/>
            <person name="Yang L."/>
            <person name="Nasrallah M.E."/>
            <person name="Bergelson J."/>
            <person name="Carrington J.C."/>
            <person name="Gaut B.S."/>
            <person name="Schmutz J."/>
            <person name="Mayer K.F.X."/>
            <person name="Van de Peer Y."/>
            <person name="Grigoriev I.V."/>
            <person name="Nordborg M."/>
            <person name="Weigel D."/>
            <person name="Guo Y.-L."/>
        </authorList>
    </citation>
    <scope>NUCLEOTIDE SEQUENCE [LARGE SCALE GENOMIC DNA]</scope>
    <source>
        <strain evidence="12">cv. MN47</strain>
    </source>
</reference>
<evidence type="ECO:0000256" key="2">
    <source>
        <dbReference type="ARBA" id="ARBA00004651"/>
    </source>
</evidence>
<evidence type="ECO:0000256" key="9">
    <source>
        <dbReference type="SAM" id="MobiDB-lite"/>
    </source>
</evidence>
<feature type="transmembrane region" description="Helical" evidence="10">
    <location>
        <begin position="399"/>
        <end position="421"/>
    </location>
</feature>
<comment type="function">
    <text evidence="1">Fluoride channel required for the rapid expulsion of cytoplasmic fluoride.</text>
</comment>
<organism evidence="12">
    <name type="scientific">Arabidopsis lyrata subsp. lyrata</name>
    <name type="common">Lyre-leaved rock-cress</name>
    <dbReference type="NCBI Taxonomy" id="81972"/>
    <lineage>
        <taxon>Eukaryota</taxon>
        <taxon>Viridiplantae</taxon>
        <taxon>Streptophyta</taxon>
        <taxon>Embryophyta</taxon>
        <taxon>Tracheophyta</taxon>
        <taxon>Spermatophyta</taxon>
        <taxon>Magnoliopsida</taxon>
        <taxon>eudicotyledons</taxon>
        <taxon>Gunneridae</taxon>
        <taxon>Pentapetalae</taxon>
        <taxon>rosids</taxon>
        <taxon>malvids</taxon>
        <taxon>Brassicales</taxon>
        <taxon>Brassicaceae</taxon>
        <taxon>Camelineae</taxon>
        <taxon>Arabidopsis</taxon>
    </lineage>
</organism>
<keyword evidence="4 10" id="KW-0812">Transmembrane</keyword>
<dbReference type="STRING" id="81972.D7LHA6"/>
<proteinExistence type="inferred from homology"/>
<dbReference type="InterPro" id="IPR003691">
    <property type="entry name" value="FluC"/>
</dbReference>
<feature type="transmembrane region" description="Helical" evidence="10">
    <location>
        <begin position="433"/>
        <end position="458"/>
    </location>
</feature>
<keyword evidence="12" id="KW-1185">Reference proteome</keyword>
<evidence type="ECO:0000256" key="5">
    <source>
        <dbReference type="ARBA" id="ARBA00022989"/>
    </source>
</evidence>
<dbReference type="PANTHER" id="PTHR28259:SF1">
    <property type="entry name" value="FLUORIDE EXPORT PROTEIN 1-RELATED"/>
    <property type="match status" value="1"/>
</dbReference>
<accession>D7LHA6</accession>
<feature type="transmembrane region" description="Helical" evidence="10">
    <location>
        <begin position="139"/>
        <end position="158"/>
    </location>
</feature>
<comment type="catalytic activity">
    <reaction evidence="8">
        <text>fluoride(in) = fluoride(out)</text>
        <dbReference type="Rhea" id="RHEA:76159"/>
        <dbReference type="ChEBI" id="CHEBI:17051"/>
    </reaction>
    <physiologicalReaction direction="left-to-right" evidence="8">
        <dbReference type="Rhea" id="RHEA:76160"/>
    </physiologicalReaction>
</comment>
<feature type="transmembrane region" description="Helical" evidence="10">
    <location>
        <begin position="331"/>
        <end position="348"/>
    </location>
</feature>
<evidence type="ECO:0000256" key="10">
    <source>
        <dbReference type="SAM" id="Phobius"/>
    </source>
</evidence>
<evidence type="ECO:0000256" key="6">
    <source>
        <dbReference type="ARBA" id="ARBA00023136"/>
    </source>
</evidence>
<evidence type="ECO:0000256" key="8">
    <source>
        <dbReference type="ARBA" id="ARBA00035585"/>
    </source>
</evidence>
<feature type="region of interest" description="Disordered" evidence="9">
    <location>
        <begin position="106"/>
        <end position="129"/>
    </location>
</feature>
<dbReference type="GO" id="GO:1903425">
    <property type="term" value="F:fluoride transmembrane transporter activity"/>
    <property type="evidence" value="ECO:0007669"/>
    <property type="project" value="EnsemblPlants"/>
</dbReference>
<dbReference type="EMBL" id="GL348716">
    <property type="protein sequence ID" value="EFH56208.1"/>
    <property type="molecule type" value="Genomic_DNA"/>
</dbReference>
<feature type="transmembrane region" description="Helical" evidence="10">
    <location>
        <begin position="211"/>
        <end position="230"/>
    </location>
</feature>